<dbReference type="EMBL" id="JAGGLQ010000001">
    <property type="protein sequence ID" value="MBP2034285.1"/>
    <property type="molecule type" value="Genomic_DNA"/>
</dbReference>
<reference evidence="2 3" key="1">
    <citation type="submission" date="2021-03" db="EMBL/GenBank/DDBJ databases">
        <title>Genomic Encyclopedia of Type Strains, Phase IV (KMG-IV): sequencing the most valuable type-strain genomes for metagenomic binning, comparative biology and taxonomic classification.</title>
        <authorList>
            <person name="Goeker M."/>
        </authorList>
    </citation>
    <scope>NUCLEOTIDE SEQUENCE [LARGE SCALE GENOMIC DNA]</scope>
    <source>
        <strain evidence="2 3">DSM 40526</strain>
    </source>
</reference>
<dbReference type="InterPro" id="IPR006827">
    <property type="entry name" value="Lant_deHydtase_N"/>
</dbReference>
<protein>
    <recommendedName>
        <fullName evidence="1">Lantibiotic dehydratase N-terminal domain-containing protein</fullName>
    </recommendedName>
</protein>
<dbReference type="Proteomes" id="UP001519310">
    <property type="component" value="Unassembled WGS sequence"/>
</dbReference>
<dbReference type="RefSeq" id="WP_189974054.1">
    <property type="nucleotide sequence ID" value="NZ_BMVL01000023.1"/>
</dbReference>
<accession>A0ABS4KWA5</accession>
<proteinExistence type="predicted"/>
<organism evidence="2 3">
    <name type="scientific">Streptomyces avidinii</name>
    <dbReference type="NCBI Taxonomy" id="1895"/>
    <lineage>
        <taxon>Bacteria</taxon>
        <taxon>Bacillati</taxon>
        <taxon>Actinomycetota</taxon>
        <taxon>Actinomycetes</taxon>
        <taxon>Kitasatosporales</taxon>
        <taxon>Streptomycetaceae</taxon>
        <taxon>Streptomyces</taxon>
    </lineage>
</organism>
<sequence>MPHPDPQPHPTPGTDGYRVRSAPYALARATVLAHPAQHPAPAAFRDLLARLHRLDTEMALTAAPLCDDLYAARDGHPADFHRDVVLPLRRALHNGREPRPAVLARLGDLPDRLPRLAAWLTLRADRDTLLTALDAATDPALDAERAALAALCREPALAKATALTSADLLRAVNRAATGADDRRARKEEPTVLRYALRASTKTSPLSWFTAVGWGPLTAAPTPGAAPYDGPARPVTSWGAAPLLDGPLRSVVTANRTLTTALTLALLDAPHRRTTLPHRITSTARTAGGRAAYSRDRPSFAGGRYLVPGEDEAEVAFGGALRLLTGLAENPVPLAELTRHLAAALRPAGAGDDDGGGGGRAAAFLDRLALAGLLVPQDPVPPQDPAPLRRLAAWLRSFAPGHPQDAQRADRIAELDSLTARFATTPAAERPDRLTDLTRRWTAELAAAGRPVPTASAPLTVLSEDVVAPRPLALDGFLAAADHEALGEVTALAELFDLGHLVRRTVRDRFVERYGPGGRCAHPWEFGADVTAAWESAGRIALLDPADRDAFPSATEPLARLRAEIADALRDRSGPSGHHTPDPVGDPDEVLLPADTLKTLGERLPAPTVERPLSYAYFLQRDPASGLLAVNHVYGGWGRFASRFLDSLDPRATAEVSRQIRRGLAPGARPAQIRPVGGFNANLHPLLVPDEIGPDRHRTPISETDLELVHDEATDQVRIRLRATGEPLDVLYPGFLAPVLLPARIAAHLGDHPGGVVDFRPLAPRRALPAPGGTVTLSSRLRHRHVVLQRRRWLLPPAVVARLRADLTADTRPGRVPAAAAAHWRALLGLPEQIFLHPLAGAPTGRATEDFLSRLARPKPHLADLGNALHLRCLAKWLTRHTDGVVLEEALPAPGGLNTPARAVELVLEVYRDGRPAR</sequence>
<dbReference type="Pfam" id="PF04738">
    <property type="entry name" value="Lant_dehydr_N"/>
    <property type="match status" value="1"/>
</dbReference>
<evidence type="ECO:0000313" key="3">
    <source>
        <dbReference type="Proteomes" id="UP001519310"/>
    </source>
</evidence>
<evidence type="ECO:0000259" key="1">
    <source>
        <dbReference type="Pfam" id="PF04738"/>
    </source>
</evidence>
<name>A0ABS4KWA5_STRAV</name>
<evidence type="ECO:0000313" key="2">
    <source>
        <dbReference type="EMBL" id="MBP2034285.1"/>
    </source>
</evidence>
<gene>
    <name evidence="2" type="ORF">J2Z77_000069</name>
</gene>
<comment type="caution">
    <text evidence="2">The sequence shown here is derived from an EMBL/GenBank/DDBJ whole genome shotgun (WGS) entry which is preliminary data.</text>
</comment>
<feature type="domain" description="Lantibiotic dehydratase N-terminal" evidence="1">
    <location>
        <begin position="154"/>
        <end position="835"/>
    </location>
</feature>
<keyword evidence="3" id="KW-1185">Reference proteome</keyword>